<dbReference type="Gene3D" id="1.10.10.10">
    <property type="entry name" value="Winged helix-like DNA-binding domain superfamily/Winged helix DNA-binding domain"/>
    <property type="match status" value="1"/>
</dbReference>
<dbReference type="PANTHER" id="PTHR30514">
    <property type="entry name" value="GLUCOKINASE"/>
    <property type="match status" value="1"/>
</dbReference>
<dbReference type="AlphaFoldDB" id="A0A841HNE7"/>
<dbReference type="SUPFAM" id="SSF53697">
    <property type="entry name" value="SIS domain"/>
    <property type="match status" value="1"/>
</dbReference>
<dbReference type="Pfam" id="PF01418">
    <property type="entry name" value="HTH_6"/>
    <property type="match status" value="1"/>
</dbReference>
<keyword evidence="1" id="KW-0805">Transcription regulation</keyword>
<dbReference type="InterPro" id="IPR047640">
    <property type="entry name" value="RpiR-like"/>
</dbReference>
<evidence type="ECO:0000256" key="2">
    <source>
        <dbReference type="ARBA" id="ARBA00023125"/>
    </source>
</evidence>
<dbReference type="SUPFAM" id="SSF46689">
    <property type="entry name" value="Homeodomain-like"/>
    <property type="match status" value="1"/>
</dbReference>
<keyword evidence="3" id="KW-0804">Transcription</keyword>
<dbReference type="GO" id="GO:0003677">
    <property type="term" value="F:DNA binding"/>
    <property type="evidence" value="ECO:0007669"/>
    <property type="project" value="UniProtKB-KW"/>
</dbReference>
<proteinExistence type="predicted"/>
<feature type="domain" description="HTH rpiR-type" evidence="4">
    <location>
        <begin position="8"/>
        <end position="84"/>
    </location>
</feature>
<protein>
    <submittedName>
        <fullName evidence="6">DNA-binding MurR/RpiR family transcriptional regulator</fullName>
    </submittedName>
</protein>
<evidence type="ECO:0000313" key="6">
    <source>
        <dbReference type="EMBL" id="MBB6093592.1"/>
    </source>
</evidence>
<dbReference type="GO" id="GO:0003700">
    <property type="term" value="F:DNA-binding transcription factor activity"/>
    <property type="evidence" value="ECO:0007669"/>
    <property type="project" value="InterPro"/>
</dbReference>
<feature type="domain" description="SIS" evidence="5">
    <location>
        <begin position="139"/>
        <end position="282"/>
    </location>
</feature>
<dbReference type="InterPro" id="IPR036388">
    <property type="entry name" value="WH-like_DNA-bd_sf"/>
</dbReference>
<keyword evidence="7" id="KW-1185">Reference proteome</keyword>
<keyword evidence="2 6" id="KW-0238">DNA-binding</keyword>
<gene>
    <name evidence="6" type="ORF">HNQ60_002473</name>
</gene>
<dbReference type="GO" id="GO:1901135">
    <property type="term" value="P:carbohydrate derivative metabolic process"/>
    <property type="evidence" value="ECO:0007669"/>
    <property type="project" value="InterPro"/>
</dbReference>
<evidence type="ECO:0000259" key="5">
    <source>
        <dbReference type="PROSITE" id="PS51464"/>
    </source>
</evidence>
<evidence type="ECO:0000256" key="3">
    <source>
        <dbReference type="ARBA" id="ARBA00023163"/>
    </source>
</evidence>
<dbReference type="PROSITE" id="PS51464">
    <property type="entry name" value="SIS"/>
    <property type="match status" value="1"/>
</dbReference>
<dbReference type="InterPro" id="IPR046348">
    <property type="entry name" value="SIS_dom_sf"/>
</dbReference>
<dbReference type="Pfam" id="PF01380">
    <property type="entry name" value="SIS"/>
    <property type="match status" value="1"/>
</dbReference>
<accession>A0A841HNE7</accession>
<comment type="caution">
    <text evidence="6">The sequence shown here is derived from an EMBL/GenBank/DDBJ whole genome shotgun (WGS) entry which is preliminary data.</text>
</comment>
<dbReference type="Gene3D" id="3.40.50.10490">
    <property type="entry name" value="Glucose-6-phosphate isomerase like protein, domain 1"/>
    <property type="match status" value="1"/>
</dbReference>
<dbReference type="GO" id="GO:0097367">
    <property type="term" value="F:carbohydrate derivative binding"/>
    <property type="evidence" value="ECO:0007669"/>
    <property type="project" value="InterPro"/>
</dbReference>
<dbReference type="EMBL" id="JACHHZ010000003">
    <property type="protein sequence ID" value="MBB6093592.1"/>
    <property type="molecule type" value="Genomic_DNA"/>
</dbReference>
<evidence type="ECO:0000256" key="1">
    <source>
        <dbReference type="ARBA" id="ARBA00023015"/>
    </source>
</evidence>
<evidence type="ECO:0000313" key="7">
    <source>
        <dbReference type="Proteomes" id="UP000588068"/>
    </source>
</evidence>
<evidence type="ECO:0000259" key="4">
    <source>
        <dbReference type="PROSITE" id="PS51071"/>
    </source>
</evidence>
<dbReference type="Proteomes" id="UP000588068">
    <property type="component" value="Unassembled WGS sequence"/>
</dbReference>
<reference evidence="6 7" key="1">
    <citation type="submission" date="2020-08" db="EMBL/GenBank/DDBJ databases">
        <title>Genomic Encyclopedia of Type Strains, Phase IV (KMG-IV): sequencing the most valuable type-strain genomes for metagenomic binning, comparative biology and taxonomic classification.</title>
        <authorList>
            <person name="Goeker M."/>
        </authorList>
    </citation>
    <scope>NUCLEOTIDE SEQUENCE [LARGE SCALE GENOMIC DNA]</scope>
    <source>
        <strain evidence="6 7">DSM 26723</strain>
    </source>
</reference>
<name>A0A841HNE7_9GAMM</name>
<dbReference type="InterPro" id="IPR009057">
    <property type="entry name" value="Homeodomain-like_sf"/>
</dbReference>
<organism evidence="6 7">
    <name type="scientific">Povalibacter uvarum</name>
    <dbReference type="NCBI Taxonomy" id="732238"/>
    <lineage>
        <taxon>Bacteria</taxon>
        <taxon>Pseudomonadati</taxon>
        <taxon>Pseudomonadota</taxon>
        <taxon>Gammaproteobacteria</taxon>
        <taxon>Steroidobacterales</taxon>
        <taxon>Steroidobacteraceae</taxon>
        <taxon>Povalibacter</taxon>
    </lineage>
</organism>
<sequence>MTAPTDPEKLRAEIVRNYDQLSPRLQQVAKYVLENPNDMALQTLAVIAERSNVQPSTIVRFAKTFGYDGASQMQELFRDEMLTQPPSPSYAERIRQFNRRAGAAGALAPHDVMQEFADSNILALEHLKNSVRKADLDRAIELIRAANAVYIIGLRRSFPVASYLAYALRHVDKRAYLLDGVAGMLAEQSSMLTSKDLLIAISFHPYAPETAEIATVSKEQKARIIAITDSRLSPIAGAADLCFEIKDAEVRQFRSLTASLCLAQTLVISYAFEMEGRARSQR</sequence>
<dbReference type="InterPro" id="IPR000281">
    <property type="entry name" value="HTH_RpiR"/>
</dbReference>
<dbReference type="InterPro" id="IPR001347">
    <property type="entry name" value="SIS_dom"/>
</dbReference>
<dbReference type="InterPro" id="IPR035472">
    <property type="entry name" value="RpiR-like_SIS"/>
</dbReference>
<dbReference type="RefSeq" id="WP_221304165.1">
    <property type="nucleotide sequence ID" value="NZ_JACHHZ010000003.1"/>
</dbReference>
<dbReference type="PROSITE" id="PS51071">
    <property type="entry name" value="HTH_RPIR"/>
    <property type="match status" value="1"/>
</dbReference>
<dbReference type="PANTHER" id="PTHR30514:SF20">
    <property type="entry name" value="TRANSCRIPTIONAL REGULATOR"/>
    <property type="match status" value="1"/>
</dbReference>
<dbReference type="CDD" id="cd05013">
    <property type="entry name" value="SIS_RpiR"/>
    <property type="match status" value="1"/>
</dbReference>